<name>A0A1C6TRZ8_9ACTN</name>
<dbReference type="PANTHER" id="PTHR46825">
    <property type="entry name" value="D-ALANYL-D-ALANINE-CARBOXYPEPTIDASE/ENDOPEPTIDASE AMPH"/>
    <property type="match status" value="1"/>
</dbReference>
<dbReference type="SUPFAM" id="SSF56601">
    <property type="entry name" value="beta-lactamase/transpeptidase-like"/>
    <property type="match status" value="1"/>
</dbReference>
<dbReference type="Pfam" id="PF00144">
    <property type="entry name" value="Beta-lactamase"/>
    <property type="match status" value="1"/>
</dbReference>
<evidence type="ECO:0000313" key="2">
    <source>
        <dbReference type="EMBL" id="SCL44584.1"/>
    </source>
</evidence>
<dbReference type="AlphaFoldDB" id="A0A1C6TRZ8"/>
<organism evidence="2 3">
    <name type="scientific">Micromonospora citrea</name>
    <dbReference type="NCBI Taxonomy" id="47855"/>
    <lineage>
        <taxon>Bacteria</taxon>
        <taxon>Bacillati</taxon>
        <taxon>Actinomycetota</taxon>
        <taxon>Actinomycetes</taxon>
        <taxon>Micromonosporales</taxon>
        <taxon>Micromonosporaceae</taxon>
        <taxon>Micromonospora</taxon>
    </lineage>
</organism>
<dbReference type="GO" id="GO:0004180">
    <property type="term" value="F:carboxypeptidase activity"/>
    <property type="evidence" value="ECO:0007669"/>
    <property type="project" value="UniProtKB-KW"/>
</dbReference>
<evidence type="ECO:0000259" key="1">
    <source>
        <dbReference type="Pfam" id="PF00144"/>
    </source>
</evidence>
<feature type="domain" description="Beta-lactamase-related" evidence="1">
    <location>
        <begin position="23"/>
        <end position="352"/>
    </location>
</feature>
<dbReference type="Gene3D" id="3.40.710.10">
    <property type="entry name" value="DD-peptidase/beta-lactamase superfamily"/>
    <property type="match status" value="1"/>
</dbReference>
<gene>
    <name evidence="2" type="ORF">GA0070606_0358</name>
</gene>
<dbReference type="RefSeq" id="WP_091094748.1">
    <property type="nucleotide sequence ID" value="NZ_FMHZ01000002.1"/>
</dbReference>
<dbReference type="EMBL" id="FMHZ01000002">
    <property type="protein sequence ID" value="SCL44584.1"/>
    <property type="molecule type" value="Genomic_DNA"/>
</dbReference>
<reference evidence="3" key="1">
    <citation type="submission" date="2016-06" db="EMBL/GenBank/DDBJ databases">
        <authorList>
            <person name="Varghese N."/>
            <person name="Submissions Spin"/>
        </authorList>
    </citation>
    <scope>NUCLEOTIDE SEQUENCE [LARGE SCALE GENOMIC DNA]</scope>
    <source>
        <strain evidence="3">DSM 43903</strain>
    </source>
</reference>
<proteinExistence type="predicted"/>
<dbReference type="STRING" id="47855.GA0070606_0358"/>
<sequence length="372" mass="40051">MATHVTALDLTPAAPGAHAPVQDALEGAVNNAGAPGIVTEVIHDRSRWFGSAGLSDTATGRARTSYEQFRIGSATKAFTATVVLQLAAERRIGLDDTVEQWLPGLVHGNGYDGRAVTIRQLLNQTSGIFAYNNAPEFFVNGIGATWYEHRHDRYAPEQLVKIALAHPPYAAPGERFVYSNTNFVLAAMIVEKVTGRTFAQEIDRRIVRPLDLPGTYLPATGDAGIRGPHPVHYSTLFSADPNPQIHDATEMDQSYAWSAGGLVSTTGDLTRFFGALFGGRLLPAEQMSEMLTTVDTDGSGWIPATRYGLGVFAQTLSCGVTVWGNGGATYGSWSYTMGTRDGRHLLAIHVNGDWSGLSVFDDVLSAEFCTEQ</sequence>
<protein>
    <submittedName>
        <fullName evidence="2">D-alanyl-D-alanine carboxypeptidase</fullName>
    </submittedName>
</protein>
<dbReference type="InterPro" id="IPR001466">
    <property type="entry name" value="Beta-lactam-related"/>
</dbReference>
<keyword evidence="2" id="KW-0378">Hydrolase</keyword>
<keyword evidence="2" id="KW-0121">Carboxypeptidase</keyword>
<dbReference type="PANTHER" id="PTHR46825:SF7">
    <property type="entry name" value="D-ALANYL-D-ALANINE CARBOXYPEPTIDASE"/>
    <property type="match status" value="1"/>
</dbReference>
<evidence type="ECO:0000313" key="3">
    <source>
        <dbReference type="Proteomes" id="UP000199001"/>
    </source>
</evidence>
<dbReference type="InterPro" id="IPR012338">
    <property type="entry name" value="Beta-lactam/transpept-like"/>
</dbReference>
<dbReference type="Proteomes" id="UP000199001">
    <property type="component" value="Unassembled WGS sequence"/>
</dbReference>
<dbReference type="InterPro" id="IPR050491">
    <property type="entry name" value="AmpC-like"/>
</dbReference>
<accession>A0A1C6TRZ8</accession>
<keyword evidence="3" id="KW-1185">Reference proteome</keyword>
<dbReference type="OrthoDB" id="3174977at2"/>
<keyword evidence="2" id="KW-0645">Protease</keyword>